<evidence type="ECO:0000256" key="5">
    <source>
        <dbReference type="ARBA" id="ARBA00023136"/>
    </source>
</evidence>
<dbReference type="EMBL" id="MVBO01000112">
    <property type="protein sequence ID" value="OZJ02975.1"/>
    <property type="molecule type" value="Genomic_DNA"/>
</dbReference>
<reference evidence="7 8" key="1">
    <citation type="journal article" date="2017" name="Mycologia">
        <title>Bifiguratus adelaidae, gen. et sp. nov., a new member of Mucoromycotina in endophytic and soil-dwelling habitats.</title>
        <authorList>
            <person name="Torres-Cruz T.J."/>
            <person name="Billingsley Tobias T.L."/>
            <person name="Almatruk M."/>
            <person name="Hesse C."/>
            <person name="Kuske C.R."/>
            <person name="Desiro A."/>
            <person name="Benucci G.M."/>
            <person name="Bonito G."/>
            <person name="Stajich J.E."/>
            <person name="Dunlap C."/>
            <person name="Arnold A.E."/>
            <person name="Porras-Alfaro A."/>
        </authorList>
    </citation>
    <scope>NUCLEOTIDE SEQUENCE [LARGE SCALE GENOMIC DNA]</scope>
    <source>
        <strain evidence="7 8">AZ0501</strain>
    </source>
</reference>
<dbReference type="GO" id="GO:0016020">
    <property type="term" value="C:membrane"/>
    <property type="evidence" value="ECO:0007669"/>
    <property type="project" value="UniProtKB-SubCell"/>
</dbReference>
<evidence type="ECO:0000256" key="4">
    <source>
        <dbReference type="ARBA" id="ARBA00022989"/>
    </source>
</evidence>
<gene>
    <name evidence="7" type="ORF">BZG36_03149</name>
</gene>
<dbReference type="InterPro" id="IPR004345">
    <property type="entry name" value="TB2_DP1_HVA22"/>
</dbReference>
<feature type="transmembrane region" description="Helical" evidence="6">
    <location>
        <begin position="126"/>
        <end position="143"/>
    </location>
</feature>
<keyword evidence="5 6" id="KW-0472">Membrane</keyword>
<dbReference type="PANTHER" id="PTHR12300:SF161">
    <property type="entry name" value="RECEPTOR EXPRESSION-ENHANCING PROTEIN"/>
    <property type="match status" value="1"/>
</dbReference>
<dbReference type="PANTHER" id="PTHR12300">
    <property type="entry name" value="HVA22-LIKE PROTEINS"/>
    <property type="match status" value="1"/>
</dbReference>
<comment type="subcellular location">
    <subcellularLocation>
        <location evidence="1 6">Membrane</location>
        <topology evidence="1 6">Multi-pass membrane protein</topology>
    </subcellularLocation>
</comment>
<comment type="caution">
    <text evidence="7">The sequence shown here is derived from an EMBL/GenBank/DDBJ whole genome shotgun (WGS) entry which is preliminary data.</text>
</comment>
<comment type="caution">
    <text evidence="6">Lacks conserved residue(s) required for the propagation of feature annotation.</text>
</comment>
<feature type="transmembrane region" description="Helical" evidence="6">
    <location>
        <begin position="54"/>
        <end position="83"/>
    </location>
</feature>
<dbReference type="Pfam" id="PF03134">
    <property type="entry name" value="TB2_DP1_HVA22"/>
    <property type="match status" value="1"/>
</dbReference>
<comment type="similarity">
    <text evidence="2 6">Belongs to the DP1 family.</text>
</comment>
<dbReference type="OrthoDB" id="10009287at2759"/>
<evidence type="ECO:0000256" key="3">
    <source>
        <dbReference type="ARBA" id="ARBA00022692"/>
    </source>
</evidence>
<keyword evidence="4 6" id="KW-1133">Transmembrane helix</keyword>
<keyword evidence="8" id="KW-1185">Reference proteome</keyword>
<proteinExistence type="inferred from homology"/>
<evidence type="ECO:0000256" key="1">
    <source>
        <dbReference type="ARBA" id="ARBA00004141"/>
    </source>
</evidence>
<evidence type="ECO:0000256" key="6">
    <source>
        <dbReference type="RuleBase" id="RU362006"/>
    </source>
</evidence>
<dbReference type="AlphaFoldDB" id="A0A261XX78"/>
<evidence type="ECO:0000256" key="2">
    <source>
        <dbReference type="ARBA" id="ARBA00008573"/>
    </source>
</evidence>
<organism evidence="7 8">
    <name type="scientific">Bifiguratus adelaidae</name>
    <dbReference type="NCBI Taxonomy" id="1938954"/>
    <lineage>
        <taxon>Eukaryota</taxon>
        <taxon>Fungi</taxon>
        <taxon>Fungi incertae sedis</taxon>
        <taxon>Mucoromycota</taxon>
        <taxon>Mucoromycotina</taxon>
        <taxon>Endogonomycetes</taxon>
        <taxon>Endogonales</taxon>
        <taxon>Endogonales incertae sedis</taxon>
        <taxon>Bifiguratus</taxon>
    </lineage>
</organism>
<keyword evidence="3 6" id="KW-0812">Transmembrane</keyword>
<accession>A0A261XX78</accession>
<evidence type="ECO:0000313" key="8">
    <source>
        <dbReference type="Proteomes" id="UP000242875"/>
    </source>
</evidence>
<name>A0A261XX78_9FUNG</name>
<sequence>MSGPPPASANNVPPTFQPLVNQMSFYNQTLDNHLSNHAFFNEFERRTGIPKTSLFMTVFFLVVIMVFSNFAAGLVTNLIGWVYPAIKSFQAIESPQKDDDTQWLTYWTVFGFLSTLEYFSDRLVSFFPFYYTAKLAFILWLFLPQFQGAQVLYQRILRPQLLMAKPGIDAAENSMKAQFNKFTQ</sequence>
<evidence type="ECO:0000313" key="7">
    <source>
        <dbReference type="EMBL" id="OZJ02975.1"/>
    </source>
</evidence>
<feature type="transmembrane region" description="Helical" evidence="6">
    <location>
        <begin position="103"/>
        <end position="119"/>
    </location>
</feature>
<dbReference type="Proteomes" id="UP000242875">
    <property type="component" value="Unassembled WGS sequence"/>
</dbReference>
<protein>
    <recommendedName>
        <fullName evidence="6">Protein YOP1</fullName>
    </recommendedName>
</protein>